<reference evidence="2 3" key="1">
    <citation type="submission" date="2023-10" db="EMBL/GenBank/DDBJ databases">
        <title>Genomes of two closely related lineages of the louse Polyplax serrata with different host specificities.</title>
        <authorList>
            <person name="Martinu J."/>
            <person name="Tarabai H."/>
            <person name="Stefka J."/>
            <person name="Hypsa V."/>
        </authorList>
    </citation>
    <scope>NUCLEOTIDE SEQUENCE [LARGE SCALE GENOMIC DNA]</scope>
    <source>
        <strain evidence="2">HR10_N</strain>
    </source>
</reference>
<gene>
    <name evidence="2" type="ORF">RUM43_012010</name>
</gene>
<feature type="region of interest" description="Disordered" evidence="1">
    <location>
        <begin position="1"/>
        <end position="29"/>
    </location>
</feature>
<sequence length="62" mass="6838">YKQTRVERGRVSSSVEVPEGKHKLSGTCNHPVEDIRTRAKGRISTAPIIPYIIVKVVKPSAP</sequence>
<dbReference type="Proteomes" id="UP001372834">
    <property type="component" value="Unassembled WGS sequence"/>
</dbReference>
<dbReference type="EMBL" id="JAWJWE010000005">
    <property type="protein sequence ID" value="KAK6634609.1"/>
    <property type="molecule type" value="Genomic_DNA"/>
</dbReference>
<feature type="compositionally biased region" description="Basic and acidic residues" evidence="1">
    <location>
        <begin position="1"/>
        <end position="10"/>
    </location>
</feature>
<feature type="non-terminal residue" evidence="2">
    <location>
        <position position="62"/>
    </location>
</feature>
<comment type="caution">
    <text evidence="2">The sequence shown here is derived from an EMBL/GenBank/DDBJ whole genome shotgun (WGS) entry which is preliminary data.</text>
</comment>
<evidence type="ECO:0000256" key="1">
    <source>
        <dbReference type="SAM" id="MobiDB-lite"/>
    </source>
</evidence>
<dbReference type="AlphaFoldDB" id="A0AAN8PUA1"/>
<organism evidence="2 3">
    <name type="scientific">Polyplax serrata</name>
    <name type="common">Common mouse louse</name>
    <dbReference type="NCBI Taxonomy" id="468196"/>
    <lineage>
        <taxon>Eukaryota</taxon>
        <taxon>Metazoa</taxon>
        <taxon>Ecdysozoa</taxon>
        <taxon>Arthropoda</taxon>
        <taxon>Hexapoda</taxon>
        <taxon>Insecta</taxon>
        <taxon>Pterygota</taxon>
        <taxon>Neoptera</taxon>
        <taxon>Paraneoptera</taxon>
        <taxon>Psocodea</taxon>
        <taxon>Troctomorpha</taxon>
        <taxon>Phthiraptera</taxon>
        <taxon>Anoplura</taxon>
        <taxon>Polyplacidae</taxon>
        <taxon>Polyplax</taxon>
    </lineage>
</organism>
<feature type="non-terminal residue" evidence="2">
    <location>
        <position position="1"/>
    </location>
</feature>
<protein>
    <submittedName>
        <fullName evidence="2">Uncharacterized protein</fullName>
    </submittedName>
</protein>
<accession>A0AAN8PUA1</accession>
<proteinExistence type="predicted"/>
<evidence type="ECO:0000313" key="2">
    <source>
        <dbReference type="EMBL" id="KAK6634609.1"/>
    </source>
</evidence>
<evidence type="ECO:0000313" key="3">
    <source>
        <dbReference type="Proteomes" id="UP001372834"/>
    </source>
</evidence>
<name>A0AAN8PUA1_POLSC</name>